<dbReference type="EMBL" id="VGIY01000075">
    <property type="protein sequence ID" value="MBM3317097.1"/>
    <property type="molecule type" value="Genomic_DNA"/>
</dbReference>
<dbReference type="Proteomes" id="UP000748308">
    <property type="component" value="Unassembled WGS sequence"/>
</dbReference>
<name>A0A937XB22_UNCEI</name>
<sequence length="127" mass="13739">MADALRIGGKEAVAPRLLTALFVIVRTPQPVRLGQIVPLREPRTLIGRGRGVGFFLDDASAAEVHAVVTHQETADGPGFYLYASEFNPTRINGMPADVRTRLHDGDRIEIGSTELVYRETALGRGGS</sequence>
<dbReference type="CDD" id="cd00060">
    <property type="entry name" value="FHA"/>
    <property type="match status" value="1"/>
</dbReference>
<dbReference type="SUPFAM" id="SSF49879">
    <property type="entry name" value="SMAD/FHA domain"/>
    <property type="match status" value="1"/>
</dbReference>
<dbReference type="InterPro" id="IPR000253">
    <property type="entry name" value="FHA_dom"/>
</dbReference>
<comment type="caution">
    <text evidence="2">The sequence shown here is derived from an EMBL/GenBank/DDBJ whole genome shotgun (WGS) entry which is preliminary data.</text>
</comment>
<evidence type="ECO:0000313" key="2">
    <source>
        <dbReference type="EMBL" id="MBM3317097.1"/>
    </source>
</evidence>
<dbReference type="Pfam" id="PF00498">
    <property type="entry name" value="FHA"/>
    <property type="match status" value="1"/>
</dbReference>
<protein>
    <submittedName>
        <fullName evidence="2">FHA domain-containing protein</fullName>
    </submittedName>
</protein>
<reference evidence="2" key="1">
    <citation type="submission" date="2019-03" db="EMBL/GenBank/DDBJ databases">
        <title>Lake Tanganyika Metagenome-Assembled Genomes (MAGs).</title>
        <authorList>
            <person name="Tran P."/>
        </authorList>
    </citation>
    <scope>NUCLEOTIDE SEQUENCE</scope>
    <source>
        <strain evidence="2">M_DeepCast_400m_m2_100</strain>
    </source>
</reference>
<evidence type="ECO:0000313" key="3">
    <source>
        <dbReference type="Proteomes" id="UP000748308"/>
    </source>
</evidence>
<evidence type="ECO:0000259" key="1">
    <source>
        <dbReference type="Pfam" id="PF00498"/>
    </source>
</evidence>
<feature type="domain" description="FHA" evidence="1">
    <location>
        <begin position="44"/>
        <end position="111"/>
    </location>
</feature>
<organism evidence="2 3">
    <name type="scientific">Eiseniibacteriota bacterium</name>
    <dbReference type="NCBI Taxonomy" id="2212470"/>
    <lineage>
        <taxon>Bacteria</taxon>
        <taxon>Candidatus Eiseniibacteriota</taxon>
    </lineage>
</organism>
<gene>
    <name evidence="2" type="ORF">FJY75_04510</name>
</gene>
<dbReference type="Gene3D" id="2.60.200.20">
    <property type="match status" value="1"/>
</dbReference>
<dbReference type="InterPro" id="IPR008984">
    <property type="entry name" value="SMAD_FHA_dom_sf"/>
</dbReference>
<dbReference type="AlphaFoldDB" id="A0A937XB22"/>
<proteinExistence type="predicted"/>
<accession>A0A937XB22</accession>